<dbReference type="GO" id="GO:0016887">
    <property type="term" value="F:ATP hydrolysis activity"/>
    <property type="evidence" value="ECO:0007669"/>
    <property type="project" value="RHEA"/>
</dbReference>
<dbReference type="GO" id="GO:0005524">
    <property type="term" value="F:ATP binding"/>
    <property type="evidence" value="ECO:0007669"/>
    <property type="project" value="UniProtKB-UniRule"/>
</dbReference>
<comment type="function">
    <text evidence="8">Initiates the restart of stalled replication forks, which reloads the replicative helicase on sites other than the origin of replication. Recognizes and binds to abandoned replication forks and remodels them to uncover a helicase loading site. Promotes assembly of the primosome at these replication forks.</text>
</comment>
<reference evidence="10 11" key="1">
    <citation type="submission" date="2018-12" db="EMBL/GenBank/DDBJ databases">
        <authorList>
            <person name="Chong R.A."/>
        </authorList>
    </citation>
    <scope>NUCLEOTIDE SEQUENCE [LARGE SCALE GENOMIC DNA]</scope>
    <source>
        <strain evidence="10 11">Ane</strain>
    </source>
</reference>
<evidence type="ECO:0000256" key="1">
    <source>
        <dbReference type="ARBA" id="ARBA00022515"/>
    </source>
</evidence>
<keyword evidence="2 8" id="KW-0235">DNA replication</keyword>
<feature type="binding site" evidence="8">
    <location>
        <position position="374"/>
    </location>
    <ligand>
        <name>Zn(2+)</name>
        <dbReference type="ChEBI" id="CHEBI:29105"/>
        <label>1</label>
    </ligand>
</feature>
<dbReference type="PANTHER" id="PTHR30580:SF0">
    <property type="entry name" value="PRIMOSOMAL PROTEIN N"/>
    <property type="match status" value="1"/>
</dbReference>
<comment type="subunit">
    <text evidence="8">Component of the replication restart primosome.</text>
</comment>
<evidence type="ECO:0000256" key="6">
    <source>
        <dbReference type="ARBA" id="ARBA00022840"/>
    </source>
</evidence>
<keyword evidence="8" id="KW-0378">Hydrolase</keyword>
<feature type="binding site" evidence="8">
    <location>
        <position position="383"/>
    </location>
    <ligand>
        <name>Zn(2+)</name>
        <dbReference type="ChEBI" id="CHEBI:29105"/>
        <label>2</label>
    </ligand>
</feature>
<dbReference type="SUPFAM" id="SSF52540">
    <property type="entry name" value="P-loop containing nucleoside triphosphate hydrolases"/>
    <property type="match status" value="1"/>
</dbReference>
<name>A0A4D6XYS3_9GAMM</name>
<keyword evidence="4 8" id="KW-0547">Nucleotide-binding</keyword>
<comment type="cofactor">
    <cofactor evidence="8">
        <name>Zn(2+)</name>
        <dbReference type="ChEBI" id="CHEBI:29105"/>
    </cofactor>
    <text evidence="8">Binds 2 zinc ions per subunit.</text>
</comment>
<dbReference type="GO" id="GO:0006302">
    <property type="term" value="P:double-strand break repair"/>
    <property type="evidence" value="ECO:0007669"/>
    <property type="project" value="InterPro"/>
</dbReference>
<keyword evidence="5 8" id="KW-0862">Zinc</keyword>
<dbReference type="Pfam" id="PF17764">
    <property type="entry name" value="PriA_3primeBD"/>
    <property type="match status" value="1"/>
</dbReference>
<feature type="binding site" evidence="8">
    <location>
        <position position="371"/>
    </location>
    <ligand>
        <name>Zn(2+)</name>
        <dbReference type="ChEBI" id="CHEBI:29105"/>
        <label>1</label>
    </ligand>
</feature>
<feature type="binding site" evidence="8">
    <location>
        <position position="401"/>
    </location>
    <ligand>
        <name>Zn(2+)</name>
        <dbReference type="ChEBI" id="CHEBI:29105"/>
        <label>2</label>
    </ligand>
</feature>
<dbReference type="GO" id="GO:0006310">
    <property type="term" value="P:DNA recombination"/>
    <property type="evidence" value="ECO:0007669"/>
    <property type="project" value="InterPro"/>
</dbReference>
<evidence type="ECO:0000313" key="10">
    <source>
        <dbReference type="EMBL" id="QCI18681.1"/>
    </source>
</evidence>
<feature type="binding site" evidence="8">
    <location>
        <position position="380"/>
    </location>
    <ligand>
        <name>Zn(2+)</name>
        <dbReference type="ChEBI" id="CHEBI:29105"/>
        <label>2</label>
    </ligand>
</feature>
<dbReference type="InterPro" id="IPR014001">
    <property type="entry name" value="Helicase_ATP-bd"/>
</dbReference>
<accession>A0A4D6XYS3</accession>
<dbReference type="GO" id="GO:0003677">
    <property type="term" value="F:DNA binding"/>
    <property type="evidence" value="ECO:0007669"/>
    <property type="project" value="UniProtKB-UniRule"/>
</dbReference>
<dbReference type="AlphaFoldDB" id="A0A4D6XYS3"/>
<dbReference type="PROSITE" id="PS51192">
    <property type="entry name" value="HELICASE_ATP_BIND_1"/>
    <property type="match status" value="1"/>
</dbReference>
<feature type="domain" description="Helicase ATP-binding" evidence="9">
    <location>
        <begin position="146"/>
        <end position="312"/>
    </location>
</feature>
<organism evidence="10 11">
    <name type="scientific">Buchnera aphidicola</name>
    <name type="common">Aphis nerii</name>
    <dbReference type="NCBI Taxonomy" id="1241835"/>
    <lineage>
        <taxon>Bacteria</taxon>
        <taxon>Pseudomonadati</taxon>
        <taxon>Pseudomonadota</taxon>
        <taxon>Gammaproteobacteria</taxon>
        <taxon>Enterobacterales</taxon>
        <taxon>Erwiniaceae</taxon>
        <taxon>Buchnera</taxon>
    </lineage>
</organism>
<dbReference type="EMBL" id="CP034885">
    <property type="protein sequence ID" value="QCI18681.1"/>
    <property type="molecule type" value="Genomic_DNA"/>
</dbReference>
<dbReference type="NCBIfam" id="TIGR00595">
    <property type="entry name" value="priA"/>
    <property type="match status" value="1"/>
</dbReference>
<dbReference type="InterPro" id="IPR005259">
    <property type="entry name" value="PriA"/>
</dbReference>
<keyword evidence="6 8" id="KW-0067">ATP-binding</keyword>
<keyword evidence="3 8" id="KW-0479">Metal-binding</keyword>
<evidence type="ECO:0000313" key="11">
    <source>
        <dbReference type="Proteomes" id="UP000298791"/>
    </source>
</evidence>
<reference evidence="10 11" key="2">
    <citation type="submission" date="2019-05" db="EMBL/GenBank/DDBJ databases">
        <title>Genome evolution of the obligate endosymbiont Buchnera aphidicola.</title>
        <authorList>
            <person name="Moran N.A."/>
        </authorList>
    </citation>
    <scope>NUCLEOTIDE SEQUENCE [LARGE SCALE GENOMIC DNA]</scope>
    <source>
        <strain evidence="10 11">Ane</strain>
    </source>
</reference>
<protein>
    <recommendedName>
        <fullName evidence="8">Replication restart protein PriA</fullName>
    </recommendedName>
    <alternativeName>
        <fullName evidence="8">ATP-dependent DNA helicase PriA</fullName>
        <ecNumber evidence="8">5.6.2.4</ecNumber>
    </alternativeName>
    <alternativeName>
        <fullName evidence="8">DNA 3'-5' helicase PriA</fullName>
    </alternativeName>
</protein>
<dbReference type="OrthoDB" id="9759544at2"/>
<evidence type="ECO:0000256" key="4">
    <source>
        <dbReference type="ARBA" id="ARBA00022741"/>
    </source>
</evidence>
<keyword evidence="8" id="KW-0413">Isomerase</keyword>
<evidence type="ECO:0000256" key="7">
    <source>
        <dbReference type="ARBA" id="ARBA00023125"/>
    </source>
</evidence>
<feature type="binding site" evidence="8">
    <location>
        <position position="411"/>
    </location>
    <ligand>
        <name>Zn(2+)</name>
        <dbReference type="ChEBI" id="CHEBI:29105"/>
        <label>1</label>
    </ligand>
</feature>
<gene>
    <name evidence="8 10" type="primary">priA</name>
    <name evidence="10" type="ORF">D9V64_00605</name>
</gene>
<dbReference type="GO" id="GO:0006269">
    <property type="term" value="P:DNA replication, synthesis of primer"/>
    <property type="evidence" value="ECO:0007669"/>
    <property type="project" value="UniProtKB-KW"/>
</dbReference>
<dbReference type="InterPro" id="IPR041222">
    <property type="entry name" value="PriA_3primeBD"/>
</dbReference>
<evidence type="ECO:0000256" key="2">
    <source>
        <dbReference type="ARBA" id="ARBA00022705"/>
    </source>
</evidence>
<keyword evidence="1 8" id="KW-0639">Primosome</keyword>
<dbReference type="EC" id="5.6.2.4" evidence="8"/>
<dbReference type="GO" id="GO:0006270">
    <property type="term" value="P:DNA replication initiation"/>
    <property type="evidence" value="ECO:0007669"/>
    <property type="project" value="TreeGrafter"/>
</dbReference>
<dbReference type="RefSeq" id="WP_158366309.1">
    <property type="nucleotide sequence ID" value="NZ_CP034885.1"/>
</dbReference>
<dbReference type="Proteomes" id="UP000298791">
    <property type="component" value="Chromosome"/>
</dbReference>
<dbReference type="GO" id="GO:0008270">
    <property type="term" value="F:zinc ion binding"/>
    <property type="evidence" value="ECO:0007669"/>
    <property type="project" value="UniProtKB-UniRule"/>
</dbReference>
<evidence type="ECO:0000259" key="9">
    <source>
        <dbReference type="PROSITE" id="PS51192"/>
    </source>
</evidence>
<dbReference type="GO" id="GO:0043138">
    <property type="term" value="F:3'-5' DNA helicase activity"/>
    <property type="evidence" value="ECO:0007669"/>
    <property type="project" value="UniProtKB-EC"/>
</dbReference>
<keyword evidence="7 8" id="KW-0238">DNA-binding</keyword>
<comment type="catalytic activity">
    <reaction evidence="8">
        <text>ATP + H2O = ADP + phosphate + H(+)</text>
        <dbReference type="Rhea" id="RHEA:13065"/>
        <dbReference type="ChEBI" id="CHEBI:15377"/>
        <dbReference type="ChEBI" id="CHEBI:15378"/>
        <dbReference type="ChEBI" id="CHEBI:30616"/>
        <dbReference type="ChEBI" id="CHEBI:43474"/>
        <dbReference type="ChEBI" id="CHEBI:456216"/>
        <dbReference type="EC" id="5.6.2.4"/>
    </reaction>
</comment>
<sequence>MIIVSVVLPLPIRSYFNYILPSSMEPIIGARVIVPFRSKNVIGIIISINTIKNINIKNFKFIKRIIDNESIFNVSLLNILIWLSKYYQYPIGSIFSLILPNILSSKDIALSKNKIFLKDDINKVNKFIMNKVFFVSKKNLFKIRQILIKNFFISWLISEKNLYTKIKFYLGLFKEILKKNLQILIIVPFIKDVYRTLFFLKQYFNIPIDIIHSNLSDEIFFNVWIKTKNGQNAIVIGTKTSIFFPFLKLGLIIIYEEHNLIYKNIKKFRFNIKNIAIFRAYKENIPIILDSNTPSVKTLYNVVQKKIFWINFHKNQSYSNFQHQIVNLKKEKIRAGLSDTLINNIFENIKNNFSVLLIYNSSNFIFLGLICKHCSWVPKCNICDGYYEVNEYSNIVFCKYCLINFRKPLFCYNCNFSPLTVFNFGIRKIKKDIKKIFPNIPLLFLISLKNNIKKITHLNFLNFSIAHFGIIIATEEIVQNYYFPNVRLIGLINIDHYFFSLNFRNIEYFAQFYFNLINLIQKNSKFLTILIQTSIPNNQDLINICNKKYLFCASKILTLRKKYFLPPCSYQVILYFYSKDFKQSYTFFKFIYIFLKKQSKKDGILLWFVGPDPVFKKFKKKYFYKLLIQCSSRIYLHKILRMSLEASNYFTMFNYVKWFIEFDLI</sequence>
<evidence type="ECO:0000256" key="5">
    <source>
        <dbReference type="ARBA" id="ARBA00022833"/>
    </source>
</evidence>
<dbReference type="InterPro" id="IPR042115">
    <property type="entry name" value="PriA_3primeBD_sf"/>
</dbReference>
<dbReference type="HAMAP" id="MF_00983">
    <property type="entry name" value="PriA"/>
    <property type="match status" value="1"/>
</dbReference>
<keyword evidence="8" id="KW-0347">Helicase</keyword>
<dbReference type="GO" id="GO:1990077">
    <property type="term" value="C:primosome complex"/>
    <property type="evidence" value="ECO:0007669"/>
    <property type="project" value="UniProtKB-UniRule"/>
</dbReference>
<proteinExistence type="inferred from homology"/>
<feature type="binding site" evidence="8">
    <location>
        <position position="414"/>
    </location>
    <ligand>
        <name>Zn(2+)</name>
        <dbReference type="ChEBI" id="CHEBI:29105"/>
        <label>1</label>
    </ligand>
</feature>
<dbReference type="InterPro" id="IPR027417">
    <property type="entry name" value="P-loop_NTPase"/>
</dbReference>
<dbReference type="PANTHER" id="PTHR30580">
    <property type="entry name" value="PRIMOSOMAL PROTEIN N"/>
    <property type="match status" value="1"/>
</dbReference>
<comment type="catalytic activity">
    <reaction evidence="8">
        <text>Couples ATP hydrolysis with the unwinding of duplex DNA by translocating in the 3'-5' direction.</text>
        <dbReference type="EC" id="5.6.2.4"/>
    </reaction>
</comment>
<comment type="similarity">
    <text evidence="8">Belongs to the helicase family. PriA subfamily.</text>
</comment>
<dbReference type="Gene3D" id="3.40.1440.60">
    <property type="entry name" value="PriA, 3(prime) DNA-binding domain"/>
    <property type="match status" value="1"/>
</dbReference>
<dbReference type="Gene3D" id="3.40.50.300">
    <property type="entry name" value="P-loop containing nucleotide triphosphate hydrolases"/>
    <property type="match status" value="1"/>
</dbReference>
<evidence type="ECO:0000256" key="8">
    <source>
        <dbReference type="HAMAP-Rule" id="MF_00983"/>
    </source>
</evidence>
<evidence type="ECO:0000256" key="3">
    <source>
        <dbReference type="ARBA" id="ARBA00022723"/>
    </source>
</evidence>
<feature type="binding site" evidence="8">
    <location>
        <position position="398"/>
    </location>
    <ligand>
        <name>Zn(2+)</name>
        <dbReference type="ChEBI" id="CHEBI:29105"/>
        <label>2</label>
    </ligand>
</feature>